<evidence type="ECO:0000256" key="2">
    <source>
        <dbReference type="ARBA" id="ARBA00022737"/>
    </source>
</evidence>
<dbReference type="CDD" id="cd12693">
    <property type="entry name" value="RRM2_PTBP1_like"/>
    <property type="match status" value="1"/>
</dbReference>
<sequence length="500" mass="55087">NKKKKFKRDGWPHSPSRVLHIRQIPGQATESDIISLGLPFGKVTNILMLKGKKQALLEMASEDSARAVMKYYTMATPHLHSQPVQIQYSYHKELKTDNLANHARAQAALQAVNTQQCGSLDVINGLPPGGGFCPSSVLRIMVENVFYPITLEVLLQIFSKFGSVLKIITFSKNNKFQALLQYADPMNAYYAKMTLDGQSIYTGCCTLHVDFSKLANLKVRFNNEKSRDFTRFDLPSGNGHRALAPPAAFGTPGLFPTYAGASGFTPALDFAQGLSVPPLPGALCSQAMATSAASGQMTIPGLISLPLTSVLLVSNLNPEAITPHGLFILFGVYGDVQRVKIMFKKKDNALVQMADVAQAQLAIFHLNGQRLYGRVLHATFSKHYTVQLPRAGHDDYGLTKDYSHSPLHRFKNPGSKNFQNIFPPSDTLHLSNIPTFVTAEELKDLFASTGSTVKAFRVFQTDCRMALIQLGSVEEAIQALIELHNHDFGEKHHLRVSFSK</sequence>
<dbReference type="SUPFAM" id="SSF54928">
    <property type="entry name" value="RNA-binding domain, RBD"/>
    <property type="match status" value="3"/>
</dbReference>
<keyword evidence="1" id="KW-0597">Phosphoprotein</keyword>
<evidence type="ECO:0000256" key="3">
    <source>
        <dbReference type="ARBA" id="ARBA00022884"/>
    </source>
</evidence>
<dbReference type="GO" id="GO:0003723">
    <property type="term" value="F:RNA binding"/>
    <property type="evidence" value="ECO:0007669"/>
    <property type="project" value="UniProtKB-UniRule"/>
</dbReference>
<dbReference type="Gene3D" id="3.30.70.330">
    <property type="match status" value="4"/>
</dbReference>
<proteinExistence type="predicted"/>
<dbReference type="SMART" id="SM00360">
    <property type="entry name" value="RRM"/>
    <property type="match status" value="4"/>
</dbReference>
<dbReference type="Pfam" id="PF11835">
    <property type="entry name" value="RRM_8"/>
    <property type="match status" value="1"/>
</dbReference>
<dbReference type="NCBIfam" id="TIGR01649">
    <property type="entry name" value="hnRNP-L_PTB"/>
    <property type="match status" value="1"/>
</dbReference>
<feature type="non-terminal residue" evidence="6">
    <location>
        <position position="500"/>
    </location>
</feature>
<feature type="domain" description="RRM" evidence="5">
    <location>
        <begin position="138"/>
        <end position="214"/>
    </location>
</feature>
<dbReference type="InterPro" id="IPR035979">
    <property type="entry name" value="RBD_domain_sf"/>
</dbReference>
<dbReference type="InterPro" id="IPR012677">
    <property type="entry name" value="Nucleotide-bd_a/b_plait_sf"/>
</dbReference>
<feature type="domain" description="RRM" evidence="5">
    <location>
        <begin position="309"/>
        <end position="383"/>
    </location>
</feature>
<keyword evidence="3 4" id="KW-0694">RNA-binding</keyword>
<evidence type="ECO:0000259" key="5">
    <source>
        <dbReference type="PROSITE" id="PS50102"/>
    </source>
</evidence>
<dbReference type="STRING" id="9244.A0A091I4N2"/>
<feature type="domain" description="RRM" evidence="5">
    <location>
        <begin position="426"/>
        <end position="500"/>
    </location>
</feature>
<evidence type="ECO:0000313" key="6">
    <source>
        <dbReference type="EMBL" id="KFP02388.1"/>
    </source>
</evidence>
<dbReference type="FunFam" id="3.30.70.330:FF:000032">
    <property type="entry name" value="Polypyrimidine tract-binding protein 2 isoform 1"/>
    <property type="match status" value="1"/>
</dbReference>
<keyword evidence="2" id="KW-0677">Repeat</keyword>
<dbReference type="EMBL" id="KL218126">
    <property type="protein sequence ID" value="KFP02388.1"/>
    <property type="molecule type" value="Genomic_DNA"/>
</dbReference>
<name>A0A091I4N2_CALAN</name>
<gene>
    <name evidence="6" type="ORF">N300_12694</name>
</gene>
<dbReference type="InterPro" id="IPR021790">
    <property type="entry name" value="PTBP1-like_RRM2"/>
</dbReference>
<protein>
    <submittedName>
        <fullName evidence="6">Polypyrimidine tract-binding protein 3</fullName>
    </submittedName>
</protein>
<dbReference type="Pfam" id="PF13893">
    <property type="entry name" value="RRM_5"/>
    <property type="match status" value="2"/>
</dbReference>
<dbReference type="PROSITE" id="PS50102">
    <property type="entry name" value="RRM"/>
    <property type="match status" value="4"/>
</dbReference>
<evidence type="ECO:0000256" key="4">
    <source>
        <dbReference type="PROSITE-ProRule" id="PRU00176"/>
    </source>
</evidence>
<dbReference type="InterPro" id="IPR000504">
    <property type="entry name" value="RRM_dom"/>
</dbReference>
<dbReference type="GO" id="GO:0006397">
    <property type="term" value="P:mRNA processing"/>
    <property type="evidence" value="ECO:0007669"/>
    <property type="project" value="InterPro"/>
</dbReference>
<dbReference type="FunFam" id="3.30.70.330:FF:000341">
    <property type="entry name" value="Hephaestus, isoform C"/>
    <property type="match status" value="1"/>
</dbReference>
<dbReference type="PANTHER" id="PTHR15592">
    <property type="entry name" value="MATRIN 3/NUCLEAR PROTEIN 220-RELATED"/>
    <property type="match status" value="1"/>
</dbReference>
<reference evidence="6 7" key="1">
    <citation type="submission" date="2014-04" db="EMBL/GenBank/DDBJ databases">
        <title>Genome evolution of avian class.</title>
        <authorList>
            <person name="Zhang G."/>
            <person name="Li C."/>
        </authorList>
    </citation>
    <scope>NUCLEOTIDE SEQUENCE [LARGE SCALE GENOMIC DNA]</scope>
    <source>
        <strain evidence="6">BGI_N300</strain>
    </source>
</reference>
<dbReference type="GO" id="GO:0005634">
    <property type="term" value="C:nucleus"/>
    <property type="evidence" value="ECO:0007669"/>
    <property type="project" value="InterPro"/>
</dbReference>
<evidence type="ECO:0000256" key="1">
    <source>
        <dbReference type="ARBA" id="ARBA00022553"/>
    </source>
</evidence>
<feature type="non-terminal residue" evidence="6">
    <location>
        <position position="1"/>
    </location>
</feature>
<keyword evidence="7" id="KW-1185">Reference proteome</keyword>
<dbReference type="InterPro" id="IPR006536">
    <property type="entry name" value="HnRNP-L/PTB"/>
</dbReference>
<organism evidence="6 7">
    <name type="scientific">Calypte anna</name>
    <name type="common">Anna's hummingbird</name>
    <name type="synonym">Archilochus anna</name>
    <dbReference type="NCBI Taxonomy" id="9244"/>
    <lineage>
        <taxon>Eukaryota</taxon>
        <taxon>Metazoa</taxon>
        <taxon>Chordata</taxon>
        <taxon>Craniata</taxon>
        <taxon>Vertebrata</taxon>
        <taxon>Euteleostomi</taxon>
        <taxon>Archelosauria</taxon>
        <taxon>Archosauria</taxon>
        <taxon>Dinosauria</taxon>
        <taxon>Saurischia</taxon>
        <taxon>Theropoda</taxon>
        <taxon>Coelurosauria</taxon>
        <taxon>Aves</taxon>
        <taxon>Neognathae</taxon>
        <taxon>Neoaves</taxon>
        <taxon>Strisores</taxon>
        <taxon>Apodiformes</taxon>
        <taxon>Trochilidae</taxon>
        <taxon>Calypte</taxon>
    </lineage>
</organism>
<accession>A0A091I4N2</accession>
<dbReference type="AlphaFoldDB" id="A0A091I4N2"/>
<evidence type="ECO:0000313" key="7">
    <source>
        <dbReference type="Proteomes" id="UP000054308"/>
    </source>
</evidence>
<dbReference type="Proteomes" id="UP000054308">
    <property type="component" value="Unassembled WGS sequence"/>
</dbReference>
<feature type="domain" description="RRM" evidence="5">
    <location>
        <begin position="17"/>
        <end position="91"/>
    </location>
</feature>